<comment type="similarity">
    <text evidence="3">Belongs to the DNA glycosylase MPG family.</text>
</comment>
<evidence type="ECO:0000256" key="2">
    <source>
        <dbReference type="ARBA" id="ARBA00002421"/>
    </source>
</evidence>
<dbReference type="HAMAP" id="MF_00527">
    <property type="entry name" value="3MGH"/>
    <property type="match status" value="1"/>
</dbReference>
<evidence type="ECO:0000256" key="5">
    <source>
        <dbReference type="ARBA" id="ARBA00022763"/>
    </source>
</evidence>
<evidence type="ECO:0000256" key="7">
    <source>
        <dbReference type="ARBA" id="ARBA00023204"/>
    </source>
</evidence>
<dbReference type="PANTHER" id="PTHR10429">
    <property type="entry name" value="DNA-3-METHYLADENINE GLYCOSYLASE"/>
    <property type="match status" value="1"/>
</dbReference>
<accession>A0A8J1UA44</accession>
<dbReference type="InterPro" id="IPR003180">
    <property type="entry name" value="MPG"/>
</dbReference>
<evidence type="ECO:0000256" key="11">
    <source>
        <dbReference type="ARBA" id="ARBA00076879"/>
    </source>
</evidence>
<comment type="subunit">
    <text evidence="9">Binds MBD1. Binds SSBP1.</text>
</comment>
<dbReference type="PANTHER" id="PTHR10429:SF0">
    <property type="entry name" value="DNA-3-METHYLADENINE GLYCOSYLASE"/>
    <property type="match status" value="1"/>
</dbReference>
<dbReference type="EC" id="3.2.2.21" evidence="4"/>
<dbReference type="FunFam" id="3.10.300.10:FF:000001">
    <property type="entry name" value="Putative 3-methyladenine DNA glycosylase"/>
    <property type="match status" value="1"/>
</dbReference>
<organism evidence="15 16">
    <name type="scientific">Owenia fusiformis</name>
    <name type="common">Polychaete worm</name>
    <dbReference type="NCBI Taxonomy" id="6347"/>
    <lineage>
        <taxon>Eukaryota</taxon>
        <taxon>Metazoa</taxon>
        <taxon>Spiralia</taxon>
        <taxon>Lophotrochozoa</taxon>
        <taxon>Annelida</taxon>
        <taxon>Polychaeta</taxon>
        <taxon>Sedentaria</taxon>
        <taxon>Canalipalpata</taxon>
        <taxon>Sabellida</taxon>
        <taxon>Oweniida</taxon>
        <taxon>Oweniidae</taxon>
        <taxon>Owenia</taxon>
    </lineage>
</organism>
<comment type="caution">
    <text evidence="15">The sequence shown here is derived from an EMBL/GenBank/DDBJ whole genome shotgun (WGS) entry which is preliminary data.</text>
</comment>
<evidence type="ECO:0000313" key="16">
    <source>
        <dbReference type="Proteomes" id="UP000749559"/>
    </source>
</evidence>
<dbReference type="InterPro" id="IPR036995">
    <property type="entry name" value="MPG_sf"/>
</dbReference>
<dbReference type="Gene3D" id="3.10.300.10">
    <property type="entry name" value="Methylpurine-DNA glycosylase (MPG)"/>
    <property type="match status" value="1"/>
</dbReference>
<dbReference type="InterPro" id="IPR011034">
    <property type="entry name" value="Formyl_transferase-like_C_sf"/>
</dbReference>
<sequence length="276" mass="30742">MTQKRKSSKEKLSDSVTSKYFRLSSESKTDEDNERKTKNDDSKDEREEHQAEKAIVKSNPKCLDTYFFAKSCQELAKSLLGQIFVKIDNGKRLSGRIVETEAYIGGEDKASHSCGNKQTNRNKAMFMAPGTVYVYNIYGMYCCINISSKGEGAAVLIRGIQPIDGIEQLRSNRIASGKSATPSKKPLKDKDLCNGPSKLCQSFKVNKSNGDQQNLTDCDYMWLEKGDDVPNSDIVTCSRIGVNNPEFGDWSTKALRYYIVGNACVSVRDKTAEANM</sequence>
<evidence type="ECO:0000313" key="15">
    <source>
        <dbReference type="EMBL" id="CAH1794932.1"/>
    </source>
</evidence>
<keyword evidence="5" id="KW-0227">DNA damage</keyword>
<dbReference type="Proteomes" id="UP000749559">
    <property type="component" value="Unassembled WGS sequence"/>
</dbReference>
<protein>
    <recommendedName>
        <fullName evidence="10">DNA-3-methyladenine glycosylase</fullName>
        <ecNumber evidence="4">3.2.2.21</ecNumber>
    </recommendedName>
    <alternativeName>
        <fullName evidence="11">3-alkyladenine DNA glycosylase</fullName>
    </alternativeName>
    <alternativeName>
        <fullName evidence="8">3-methyladenine DNA glycosidase</fullName>
    </alternativeName>
    <alternativeName>
        <fullName evidence="13">ADPG</fullName>
    </alternativeName>
    <alternativeName>
        <fullName evidence="12">N-methylpurine-DNA glycosylase</fullName>
    </alternativeName>
</protein>
<dbReference type="AlphaFoldDB" id="A0A8J1UA44"/>
<evidence type="ECO:0000256" key="14">
    <source>
        <dbReference type="SAM" id="MobiDB-lite"/>
    </source>
</evidence>
<evidence type="ECO:0000256" key="12">
    <source>
        <dbReference type="ARBA" id="ARBA00078171"/>
    </source>
</evidence>
<feature type="compositionally biased region" description="Basic and acidic residues" evidence="14">
    <location>
        <begin position="25"/>
        <end position="53"/>
    </location>
</feature>
<gene>
    <name evidence="15" type="ORF">OFUS_LOCUS19546</name>
</gene>
<evidence type="ECO:0000256" key="9">
    <source>
        <dbReference type="ARBA" id="ARBA00066187"/>
    </source>
</evidence>
<name>A0A8J1UA44_OWEFU</name>
<dbReference type="EMBL" id="CAIIXF020000009">
    <property type="protein sequence ID" value="CAH1794932.1"/>
    <property type="molecule type" value="Genomic_DNA"/>
</dbReference>
<dbReference type="SUPFAM" id="SSF50486">
    <property type="entry name" value="FMT C-terminal domain-like"/>
    <property type="match status" value="1"/>
</dbReference>
<keyword evidence="16" id="KW-1185">Reference proteome</keyword>
<dbReference type="CDD" id="cd00540">
    <property type="entry name" value="AAG"/>
    <property type="match status" value="1"/>
</dbReference>
<evidence type="ECO:0000256" key="10">
    <source>
        <dbReference type="ARBA" id="ARBA00068926"/>
    </source>
</evidence>
<comment type="catalytic activity">
    <reaction evidence="1">
        <text>Hydrolysis of alkylated DNA, releasing 3-methyladenine, 3-methylguanine, 7-methylguanine and 7-methyladenine.</text>
        <dbReference type="EC" id="3.2.2.21"/>
    </reaction>
</comment>
<evidence type="ECO:0000256" key="1">
    <source>
        <dbReference type="ARBA" id="ARBA00000086"/>
    </source>
</evidence>
<evidence type="ECO:0000256" key="4">
    <source>
        <dbReference type="ARBA" id="ARBA00012000"/>
    </source>
</evidence>
<feature type="region of interest" description="Disordered" evidence="14">
    <location>
        <begin position="1"/>
        <end position="53"/>
    </location>
</feature>
<keyword evidence="6" id="KW-0378">Hydrolase</keyword>
<evidence type="ECO:0000256" key="6">
    <source>
        <dbReference type="ARBA" id="ARBA00022801"/>
    </source>
</evidence>
<comment type="function">
    <text evidence="2">Hydrolysis of the deoxyribose N-glycosidic bond to excise 3-methyladenine, and 7-methylguanine from the damaged DNA polymer formed by alkylation lesions.</text>
</comment>
<dbReference type="Pfam" id="PF02245">
    <property type="entry name" value="Pur_DNA_glyco"/>
    <property type="match status" value="1"/>
</dbReference>
<evidence type="ECO:0000256" key="3">
    <source>
        <dbReference type="ARBA" id="ARBA00009232"/>
    </source>
</evidence>
<evidence type="ECO:0000256" key="8">
    <source>
        <dbReference type="ARBA" id="ARBA00033426"/>
    </source>
</evidence>
<keyword evidence="7" id="KW-0234">DNA repair</keyword>
<dbReference type="OrthoDB" id="6353017at2759"/>
<dbReference type="GO" id="GO:0003905">
    <property type="term" value="F:alkylbase DNA N-glycosylase activity"/>
    <property type="evidence" value="ECO:0007669"/>
    <property type="project" value="UniProtKB-EC"/>
</dbReference>
<evidence type="ECO:0000256" key="13">
    <source>
        <dbReference type="ARBA" id="ARBA00082988"/>
    </source>
</evidence>
<dbReference type="GO" id="GO:0006284">
    <property type="term" value="P:base-excision repair"/>
    <property type="evidence" value="ECO:0007669"/>
    <property type="project" value="InterPro"/>
</dbReference>
<dbReference type="NCBIfam" id="TIGR00567">
    <property type="entry name" value="3mg"/>
    <property type="match status" value="1"/>
</dbReference>
<reference evidence="15" key="1">
    <citation type="submission" date="2022-03" db="EMBL/GenBank/DDBJ databases">
        <authorList>
            <person name="Martin C."/>
        </authorList>
    </citation>
    <scope>NUCLEOTIDE SEQUENCE</scope>
</reference>
<dbReference type="GO" id="GO:0003677">
    <property type="term" value="F:DNA binding"/>
    <property type="evidence" value="ECO:0007669"/>
    <property type="project" value="InterPro"/>
</dbReference>
<proteinExistence type="inferred from homology"/>